<dbReference type="SUPFAM" id="SSF50447">
    <property type="entry name" value="Translation proteins"/>
    <property type="match status" value="1"/>
</dbReference>
<feature type="domain" description="Ribosome maturation factor RimM PRC barrel" evidence="7">
    <location>
        <begin position="102"/>
        <end position="168"/>
    </location>
</feature>
<dbReference type="GO" id="GO:0005737">
    <property type="term" value="C:cytoplasm"/>
    <property type="evidence" value="ECO:0007669"/>
    <property type="project" value="UniProtKB-SubCell"/>
</dbReference>
<evidence type="ECO:0000256" key="2">
    <source>
        <dbReference type="ARBA" id="ARBA00022517"/>
    </source>
</evidence>
<dbReference type="InterPro" id="IPR036976">
    <property type="entry name" value="RimM_N_sf"/>
</dbReference>
<comment type="function">
    <text evidence="5">An accessory protein needed during the final step in the assembly of 30S ribosomal subunit, possibly for assembly of the head region. Essential for efficient processing of 16S rRNA. May be needed both before and after RbfA during the maturation of 16S rRNA. It has affinity for free ribosomal 30S subunits but not for 70S ribosomes.</text>
</comment>
<dbReference type="InterPro" id="IPR009000">
    <property type="entry name" value="Transl_B-barrel_sf"/>
</dbReference>
<dbReference type="NCBIfam" id="TIGR02273">
    <property type="entry name" value="16S_RimM"/>
    <property type="match status" value="1"/>
</dbReference>
<dbReference type="Gene3D" id="2.40.30.60">
    <property type="entry name" value="RimM"/>
    <property type="match status" value="1"/>
</dbReference>
<dbReference type="GO" id="GO:0043022">
    <property type="term" value="F:ribosome binding"/>
    <property type="evidence" value="ECO:0007669"/>
    <property type="project" value="InterPro"/>
</dbReference>
<protein>
    <recommendedName>
        <fullName evidence="5">Ribosome maturation factor RimM</fullName>
    </recommendedName>
</protein>
<gene>
    <name evidence="5 8" type="primary">rimM</name>
    <name evidence="8" type="ORF">HDIA_4004</name>
</gene>
<dbReference type="InterPro" id="IPR056792">
    <property type="entry name" value="PRC_RimM"/>
</dbReference>
<evidence type="ECO:0000256" key="5">
    <source>
        <dbReference type="HAMAP-Rule" id="MF_00014"/>
    </source>
</evidence>
<sequence length="185" mass="20062">MKTTLPHPILIAEIGAAHGIRGELRVKPHTADPEAIGDYGPLTSEDGRQFIVKSVRPNKNVIVCTFDGIRDRNAAEALTGTKLYVDRSALPETEDEEEFYHADLIGLAVETVGGEAIGTVVALHDFGAGDLLEVSRTRGGSFYAPFTRDFVPTIDMAAGKILIDPPEDFFKAEKPPEEEDGEDGR</sequence>
<dbReference type="Pfam" id="PF01782">
    <property type="entry name" value="RimM"/>
    <property type="match status" value="1"/>
</dbReference>
<dbReference type="GO" id="GO:0006364">
    <property type="term" value="P:rRNA processing"/>
    <property type="evidence" value="ECO:0007669"/>
    <property type="project" value="UniProtKB-UniRule"/>
</dbReference>
<dbReference type="InterPro" id="IPR011961">
    <property type="entry name" value="RimM"/>
</dbReference>
<dbReference type="InterPro" id="IPR002676">
    <property type="entry name" value="RimM_N"/>
</dbReference>
<dbReference type="AlphaFoldDB" id="A0A2C9DD54"/>
<reference evidence="9" key="1">
    <citation type="submission" date="2017-09" db="EMBL/GenBank/DDBJ databases">
        <title>Genome sequence of Nannocystis excedens DSM 71.</title>
        <authorList>
            <person name="Blom J."/>
        </authorList>
    </citation>
    <scope>NUCLEOTIDE SEQUENCE [LARGE SCALE GENOMIC DNA]</scope>
    <source>
        <strain evidence="9">type strain: E19</strain>
    </source>
</reference>
<organism evidence="8 9">
    <name type="scientific">Hartmannibacter diazotrophicus</name>
    <dbReference type="NCBI Taxonomy" id="1482074"/>
    <lineage>
        <taxon>Bacteria</taxon>
        <taxon>Pseudomonadati</taxon>
        <taxon>Pseudomonadota</taxon>
        <taxon>Alphaproteobacteria</taxon>
        <taxon>Hyphomicrobiales</taxon>
        <taxon>Pleomorphomonadaceae</taxon>
        <taxon>Hartmannibacter</taxon>
    </lineage>
</organism>
<evidence type="ECO:0000313" key="9">
    <source>
        <dbReference type="Proteomes" id="UP000223606"/>
    </source>
</evidence>
<evidence type="ECO:0000256" key="1">
    <source>
        <dbReference type="ARBA" id="ARBA00022490"/>
    </source>
</evidence>
<dbReference type="GO" id="GO:0005840">
    <property type="term" value="C:ribosome"/>
    <property type="evidence" value="ECO:0007669"/>
    <property type="project" value="InterPro"/>
</dbReference>
<dbReference type="Proteomes" id="UP000223606">
    <property type="component" value="Chromosome 1"/>
</dbReference>
<comment type="subunit">
    <text evidence="5">Binds ribosomal protein uS19.</text>
</comment>
<dbReference type="PANTHER" id="PTHR33692">
    <property type="entry name" value="RIBOSOME MATURATION FACTOR RIMM"/>
    <property type="match status" value="1"/>
</dbReference>
<evidence type="ECO:0000313" key="8">
    <source>
        <dbReference type="EMBL" id="SON57545.1"/>
    </source>
</evidence>
<evidence type="ECO:0000256" key="3">
    <source>
        <dbReference type="ARBA" id="ARBA00022552"/>
    </source>
</evidence>
<evidence type="ECO:0000259" key="6">
    <source>
        <dbReference type="Pfam" id="PF01782"/>
    </source>
</evidence>
<keyword evidence="9" id="KW-1185">Reference proteome</keyword>
<proteinExistence type="inferred from homology"/>
<comment type="similarity">
    <text evidence="5">Belongs to the RimM family.</text>
</comment>
<evidence type="ECO:0000259" key="7">
    <source>
        <dbReference type="Pfam" id="PF24986"/>
    </source>
</evidence>
<dbReference type="KEGG" id="hdi:HDIA_4004"/>
<dbReference type="Pfam" id="PF24986">
    <property type="entry name" value="PRC_RimM"/>
    <property type="match status" value="1"/>
</dbReference>
<dbReference type="EMBL" id="LT960614">
    <property type="protein sequence ID" value="SON57545.1"/>
    <property type="molecule type" value="Genomic_DNA"/>
</dbReference>
<dbReference type="PANTHER" id="PTHR33692:SF1">
    <property type="entry name" value="RIBOSOME MATURATION FACTOR RIMM"/>
    <property type="match status" value="1"/>
</dbReference>
<evidence type="ECO:0000256" key="4">
    <source>
        <dbReference type="ARBA" id="ARBA00023186"/>
    </source>
</evidence>
<name>A0A2C9DD54_9HYPH</name>
<keyword evidence="4 5" id="KW-0143">Chaperone</keyword>
<keyword evidence="1 5" id="KW-0963">Cytoplasm</keyword>
<keyword evidence="3 5" id="KW-0698">rRNA processing</keyword>
<accession>A0A2C9DD54</accession>
<dbReference type="Gene3D" id="2.30.30.240">
    <property type="entry name" value="PRC-barrel domain"/>
    <property type="match status" value="1"/>
</dbReference>
<dbReference type="RefSeq" id="WP_099557783.1">
    <property type="nucleotide sequence ID" value="NZ_LT960614.1"/>
</dbReference>
<dbReference type="OrthoDB" id="9788191at2"/>
<dbReference type="InterPro" id="IPR011033">
    <property type="entry name" value="PRC_barrel-like_sf"/>
</dbReference>
<feature type="domain" description="RimM N-terminal" evidence="6">
    <location>
        <begin position="11"/>
        <end position="88"/>
    </location>
</feature>
<comment type="subcellular location">
    <subcellularLocation>
        <location evidence="5">Cytoplasm</location>
    </subcellularLocation>
</comment>
<dbReference type="HAMAP" id="MF_00014">
    <property type="entry name" value="Ribosome_mat_RimM"/>
    <property type="match status" value="1"/>
</dbReference>
<keyword evidence="2 5" id="KW-0690">Ribosome biogenesis</keyword>
<comment type="domain">
    <text evidence="5">The PRC barrel domain binds ribosomal protein uS19.</text>
</comment>
<dbReference type="SUPFAM" id="SSF50346">
    <property type="entry name" value="PRC-barrel domain"/>
    <property type="match status" value="1"/>
</dbReference>
<dbReference type="GO" id="GO:0042274">
    <property type="term" value="P:ribosomal small subunit biogenesis"/>
    <property type="evidence" value="ECO:0007669"/>
    <property type="project" value="UniProtKB-UniRule"/>
</dbReference>